<evidence type="ECO:0000259" key="7">
    <source>
        <dbReference type="Pfam" id="PF01171"/>
    </source>
</evidence>
<organism evidence="8 9">
    <name type="scientific">Donghicola eburneus</name>
    <dbReference type="NCBI Taxonomy" id="393278"/>
    <lineage>
        <taxon>Bacteria</taxon>
        <taxon>Pseudomonadati</taxon>
        <taxon>Pseudomonadota</taxon>
        <taxon>Alphaproteobacteria</taxon>
        <taxon>Rhodobacterales</taxon>
        <taxon>Roseobacteraceae</taxon>
        <taxon>Donghicola</taxon>
    </lineage>
</organism>
<comment type="catalytic activity">
    <reaction evidence="5 6">
        <text>cytidine(34) in tRNA(Ile2) + L-lysine + ATP = lysidine(34) in tRNA(Ile2) + AMP + diphosphate + H(+)</text>
        <dbReference type="Rhea" id="RHEA:43744"/>
        <dbReference type="Rhea" id="RHEA-COMP:10625"/>
        <dbReference type="Rhea" id="RHEA-COMP:10670"/>
        <dbReference type="ChEBI" id="CHEBI:15378"/>
        <dbReference type="ChEBI" id="CHEBI:30616"/>
        <dbReference type="ChEBI" id="CHEBI:32551"/>
        <dbReference type="ChEBI" id="CHEBI:33019"/>
        <dbReference type="ChEBI" id="CHEBI:82748"/>
        <dbReference type="ChEBI" id="CHEBI:83665"/>
        <dbReference type="ChEBI" id="CHEBI:456215"/>
        <dbReference type="EC" id="6.3.4.19"/>
    </reaction>
</comment>
<dbReference type="EC" id="6.3.4.19" evidence="6"/>
<keyword evidence="2 6" id="KW-0819">tRNA processing</keyword>
<sequence length="409" mass="44774">MSEALRNVIARLRAAPQPLGIAVSGGSDSVGLMRAAVAAGLKPQIVTVDHGLRPESRAEAEGVAEAARLLGLSHDILEWTDWSGQGNLQDAARRARQRLIGAWAAEREIPVVALGHTQDDQAETVLMRLSRASGVDGLSAMPEWRESYWGHWWRPMLDCPRQEIRDWLTDSGVPWVDDPSNENERFTRVKMRKAMPLLTELGIGADVLAQVALHQQQVRDALEEITSDLAAQIATVDGGVLELQAEPLWAAPTEISRRLILAALRWIAPAPYAPRSDAVEGAIANLRDDQPTTLAGCALRPRKGTIAIFREYNAVRDITATPPALWDGVWQAIPPEGTEPAEIRALGPEGMRQLPDGRPDTRPYAALIAEPAVWKNDRLIAAPMAGWPCGWQIHREIGADDFTQSILSH</sequence>
<feature type="domain" description="tRNA(Ile)-lysidine/2-thiocytidine synthase N-terminal" evidence="7">
    <location>
        <begin position="20"/>
        <end position="193"/>
    </location>
</feature>
<keyword evidence="9" id="KW-1185">Reference proteome</keyword>
<comment type="subcellular location">
    <subcellularLocation>
        <location evidence="6">Cytoplasm</location>
    </subcellularLocation>
</comment>
<evidence type="ECO:0000256" key="2">
    <source>
        <dbReference type="ARBA" id="ARBA00022694"/>
    </source>
</evidence>
<keyword evidence="1 6" id="KW-0436">Ligase</keyword>
<dbReference type="Gene3D" id="3.40.50.620">
    <property type="entry name" value="HUPs"/>
    <property type="match status" value="1"/>
</dbReference>
<comment type="domain">
    <text evidence="6">The N-terminal region contains the highly conserved SGGXDS motif, predicted to be a P-loop motif involved in ATP binding.</text>
</comment>
<dbReference type="GO" id="GO:0005524">
    <property type="term" value="F:ATP binding"/>
    <property type="evidence" value="ECO:0007669"/>
    <property type="project" value="UniProtKB-UniRule"/>
</dbReference>
<keyword evidence="4 6" id="KW-0067">ATP-binding</keyword>
<evidence type="ECO:0000313" key="8">
    <source>
        <dbReference type="EMBL" id="SCM67037.1"/>
    </source>
</evidence>
<dbReference type="CDD" id="cd01992">
    <property type="entry name" value="TilS_N"/>
    <property type="match status" value="1"/>
</dbReference>
<dbReference type="Proteomes" id="UP000184085">
    <property type="component" value="Unassembled WGS sequence"/>
</dbReference>
<feature type="binding site" evidence="6">
    <location>
        <begin position="24"/>
        <end position="29"/>
    </location>
    <ligand>
        <name>ATP</name>
        <dbReference type="ChEBI" id="CHEBI:30616"/>
    </ligand>
</feature>
<dbReference type="InterPro" id="IPR014729">
    <property type="entry name" value="Rossmann-like_a/b/a_fold"/>
</dbReference>
<dbReference type="PANTHER" id="PTHR43033:SF1">
    <property type="entry name" value="TRNA(ILE)-LYSIDINE SYNTHASE-RELATED"/>
    <property type="match status" value="1"/>
</dbReference>
<keyword evidence="6" id="KW-0963">Cytoplasm</keyword>
<reference evidence="9" key="1">
    <citation type="submission" date="2016-09" db="EMBL/GenBank/DDBJ databases">
        <authorList>
            <person name="Wibberg D."/>
        </authorList>
    </citation>
    <scope>NUCLEOTIDE SEQUENCE [LARGE SCALE GENOMIC DNA]</scope>
</reference>
<evidence type="ECO:0000256" key="4">
    <source>
        <dbReference type="ARBA" id="ARBA00022840"/>
    </source>
</evidence>
<proteinExistence type="inferred from homology"/>
<dbReference type="RefSeq" id="WP_072705562.1">
    <property type="nucleotide sequence ID" value="NZ_FMJB01000041.1"/>
</dbReference>
<dbReference type="InterPro" id="IPR011063">
    <property type="entry name" value="TilS/TtcA_N"/>
</dbReference>
<evidence type="ECO:0000256" key="5">
    <source>
        <dbReference type="ARBA" id="ARBA00048539"/>
    </source>
</evidence>
<name>A0A1M4MZ27_9RHOB</name>
<dbReference type="SUPFAM" id="SSF52402">
    <property type="entry name" value="Adenine nucleotide alpha hydrolases-like"/>
    <property type="match status" value="1"/>
</dbReference>
<protein>
    <recommendedName>
        <fullName evidence="6">tRNA(Ile)-lysidine synthase</fullName>
        <ecNumber evidence="6">6.3.4.19</ecNumber>
    </recommendedName>
    <alternativeName>
        <fullName evidence="6">tRNA(Ile)-2-lysyl-cytidine synthase</fullName>
    </alternativeName>
    <alternativeName>
        <fullName evidence="6">tRNA(Ile)-lysidine synthetase</fullName>
    </alternativeName>
</protein>
<dbReference type="GO" id="GO:0005737">
    <property type="term" value="C:cytoplasm"/>
    <property type="evidence" value="ECO:0007669"/>
    <property type="project" value="UniProtKB-SubCell"/>
</dbReference>
<dbReference type="PANTHER" id="PTHR43033">
    <property type="entry name" value="TRNA(ILE)-LYSIDINE SYNTHASE-RELATED"/>
    <property type="match status" value="1"/>
</dbReference>
<comment type="similarity">
    <text evidence="6">Belongs to the tRNA(Ile)-lysidine synthase family.</text>
</comment>
<evidence type="ECO:0000256" key="3">
    <source>
        <dbReference type="ARBA" id="ARBA00022741"/>
    </source>
</evidence>
<evidence type="ECO:0000256" key="1">
    <source>
        <dbReference type="ARBA" id="ARBA00022598"/>
    </source>
</evidence>
<dbReference type="HAMAP" id="MF_01161">
    <property type="entry name" value="tRNA_Ile_lys_synt"/>
    <property type="match status" value="1"/>
</dbReference>
<dbReference type="AlphaFoldDB" id="A0A1M4MZ27"/>
<evidence type="ECO:0000256" key="6">
    <source>
        <dbReference type="HAMAP-Rule" id="MF_01161"/>
    </source>
</evidence>
<dbReference type="InterPro" id="IPR012094">
    <property type="entry name" value="tRNA_Ile_lys_synt"/>
</dbReference>
<comment type="function">
    <text evidence="6">Ligates lysine onto the cytidine present at position 34 of the AUA codon-specific tRNA(Ile) that contains the anticodon CAU, in an ATP-dependent manner. Cytidine is converted to lysidine, thus changing the amino acid specificity of the tRNA from methionine to isoleucine.</text>
</comment>
<dbReference type="NCBIfam" id="TIGR02432">
    <property type="entry name" value="lysidine_TilS_N"/>
    <property type="match status" value="1"/>
</dbReference>
<dbReference type="InterPro" id="IPR012795">
    <property type="entry name" value="tRNA_Ile_lys_synt_N"/>
</dbReference>
<dbReference type="Pfam" id="PF01171">
    <property type="entry name" value="ATP_bind_3"/>
    <property type="match status" value="1"/>
</dbReference>
<accession>A0A1M4MZ27</accession>
<dbReference type="GO" id="GO:0006400">
    <property type="term" value="P:tRNA modification"/>
    <property type="evidence" value="ECO:0007669"/>
    <property type="project" value="UniProtKB-UniRule"/>
</dbReference>
<evidence type="ECO:0000313" key="9">
    <source>
        <dbReference type="Proteomes" id="UP000184085"/>
    </source>
</evidence>
<dbReference type="GO" id="GO:0032267">
    <property type="term" value="F:tRNA(Ile)-lysidine synthase activity"/>
    <property type="evidence" value="ECO:0007669"/>
    <property type="project" value="UniProtKB-EC"/>
</dbReference>
<keyword evidence="3 6" id="KW-0547">Nucleotide-binding</keyword>
<dbReference type="EMBL" id="FMJB01000041">
    <property type="protein sequence ID" value="SCM67037.1"/>
    <property type="molecule type" value="Genomic_DNA"/>
</dbReference>
<gene>
    <name evidence="6" type="primary">tilS</name>
    <name evidence="8" type="ORF">KARMA_1223</name>
</gene>